<keyword evidence="2" id="KW-1185">Reference proteome</keyword>
<proteinExistence type="predicted"/>
<dbReference type="RefSeq" id="WP_139207821.1">
    <property type="nucleotide sequence ID" value="NZ_FORF01000002.1"/>
</dbReference>
<organism evidence="1 2">
    <name type="scientific">Aquamicrobium aerolatum DSM 21857</name>
    <dbReference type="NCBI Taxonomy" id="1121003"/>
    <lineage>
        <taxon>Bacteria</taxon>
        <taxon>Pseudomonadati</taxon>
        <taxon>Pseudomonadota</taxon>
        <taxon>Alphaproteobacteria</taxon>
        <taxon>Hyphomicrobiales</taxon>
        <taxon>Phyllobacteriaceae</taxon>
        <taxon>Aerobium</taxon>
    </lineage>
</organism>
<evidence type="ECO:0000313" key="1">
    <source>
        <dbReference type="EMBL" id="SFI41530.1"/>
    </source>
</evidence>
<gene>
    <name evidence="1" type="ORF">SAMN03080618_00336</name>
</gene>
<accession>A0A1I3I100</accession>
<dbReference type="OrthoDB" id="8085995at2"/>
<dbReference type="Proteomes" id="UP000242763">
    <property type="component" value="Unassembled WGS sequence"/>
</dbReference>
<dbReference type="AlphaFoldDB" id="A0A1I3I100"/>
<evidence type="ECO:0000313" key="2">
    <source>
        <dbReference type="Proteomes" id="UP000242763"/>
    </source>
</evidence>
<name>A0A1I3I100_9HYPH</name>
<protein>
    <submittedName>
        <fullName evidence="1">Uncharacterized protein</fullName>
    </submittedName>
</protein>
<reference evidence="2" key="1">
    <citation type="submission" date="2016-10" db="EMBL/GenBank/DDBJ databases">
        <authorList>
            <person name="Varghese N."/>
            <person name="Submissions S."/>
        </authorList>
    </citation>
    <scope>NUCLEOTIDE SEQUENCE [LARGE SCALE GENOMIC DNA]</scope>
    <source>
        <strain evidence="2">DSM 21857</strain>
    </source>
</reference>
<sequence length="72" mass="7680">MKKLSVAAFAEKAIASRGAKLVSVPELVSEIRAAVPQCEHTDDELAHLVSVIAVSQGRNLSFVRPVGYDFVG</sequence>
<dbReference type="EMBL" id="FORF01000002">
    <property type="protein sequence ID" value="SFI41530.1"/>
    <property type="molecule type" value="Genomic_DNA"/>
</dbReference>